<proteinExistence type="predicted"/>
<keyword evidence="2" id="KW-1185">Reference proteome</keyword>
<organism evidence="1 2">
    <name type="scientific">Karstenula rhodostoma CBS 690.94</name>
    <dbReference type="NCBI Taxonomy" id="1392251"/>
    <lineage>
        <taxon>Eukaryota</taxon>
        <taxon>Fungi</taxon>
        <taxon>Dikarya</taxon>
        <taxon>Ascomycota</taxon>
        <taxon>Pezizomycotina</taxon>
        <taxon>Dothideomycetes</taxon>
        <taxon>Pleosporomycetidae</taxon>
        <taxon>Pleosporales</taxon>
        <taxon>Massarineae</taxon>
        <taxon>Didymosphaeriaceae</taxon>
        <taxon>Karstenula</taxon>
    </lineage>
</organism>
<dbReference type="Proteomes" id="UP000799764">
    <property type="component" value="Unassembled WGS sequence"/>
</dbReference>
<accession>A0A9P4UE78</accession>
<reference evidence="1" key="1">
    <citation type="journal article" date="2020" name="Stud. Mycol.">
        <title>101 Dothideomycetes genomes: a test case for predicting lifestyles and emergence of pathogens.</title>
        <authorList>
            <person name="Haridas S."/>
            <person name="Albert R."/>
            <person name="Binder M."/>
            <person name="Bloem J."/>
            <person name="Labutti K."/>
            <person name="Salamov A."/>
            <person name="Andreopoulos B."/>
            <person name="Baker S."/>
            <person name="Barry K."/>
            <person name="Bills G."/>
            <person name="Bluhm B."/>
            <person name="Cannon C."/>
            <person name="Castanera R."/>
            <person name="Culley D."/>
            <person name="Daum C."/>
            <person name="Ezra D."/>
            <person name="Gonzalez J."/>
            <person name="Henrissat B."/>
            <person name="Kuo A."/>
            <person name="Liang C."/>
            <person name="Lipzen A."/>
            <person name="Lutzoni F."/>
            <person name="Magnuson J."/>
            <person name="Mondo S."/>
            <person name="Nolan M."/>
            <person name="Ohm R."/>
            <person name="Pangilinan J."/>
            <person name="Park H.-J."/>
            <person name="Ramirez L."/>
            <person name="Alfaro M."/>
            <person name="Sun H."/>
            <person name="Tritt A."/>
            <person name="Yoshinaga Y."/>
            <person name="Zwiers L.-H."/>
            <person name="Turgeon B."/>
            <person name="Goodwin S."/>
            <person name="Spatafora J."/>
            <person name="Crous P."/>
            <person name="Grigoriev I."/>
        </authorList>
    </citation>
    <scope>NUCLEOTIDE SEQUENCE</scope>
    <source>
        <strain evidence="1">CBS 690.94</strain>
    </source>
</reference>
<evidence type="ECO:0000313" key="1">
    <source>
        <dbReference type="EMBL" id="KAF2446855.1"/>
    </source>
</evidence>
<sequence length="204" mass="22754">MGQPRSTPQVEHSNAPLANPTVLLDTPDAFLQTLTPAELAGYLNGWHLFPDDTTPTDMGTLGAIPHVTYIARRASFLADDISIHSSPPSPAPPIPPVLLHCWNCHGVHYPTRQDVPWPIAPCQSIWGYDYSDHVQGAGGAERVGLLEQVQALLRWETDREMEGLKVQRVVRRVRGRVERAWGFVVERKGRWGGVLRSRLEGFRV</sequence>
<name>A0A9P4UE78_9PLEO</name>
<protein>
    <submittedName>
        <fullName evidence="1">Uncharacterized protein</fullName>
    </submittedName>
</protein>
<dbReference type="EMBL" id="MU001497">
    <property type="protein sequence ID" value="KAF2446855.1"/>
    <property type="molecule type" value="Genomic_DNA"/>
</dbReference>
<evidence type="ECO:0000313" key="2">
    <source>
        <dbReference type="Proteomes" id="UP000799764"/>
    </source>
</evidence>
<gene>
    <name evidence="1" type="ORF">P171DRAFT_429809</name>
</gene>
<dbReference type="AlphaFoldDB" id="A0A9P4UE78"/>
<comment type="caution">
    <text evidence="1">The sequence shown here is derived from an EMBL/GenBank/DDBJ whole genome shotgun (WGS) entry which is preliminary data.</text>
</comment>